<dbReference type="EMBL" id="LN614827">
    <property type="protein sequence ID" value="CEG58659.1"/>
    <property type="molecule type" value="Genomic_DNA"/>
</dbReference>
<dbReference type="KEGG" id="lfa:LFA_3327"/>
<feature type="transmembrane region" description="Helical" evidence="6">
    <location>
        <begin position="41"/>
        <end position="62"/>
    </location>
</feature>
<gene>
    <name evidence="8" type="ORF">LFA_3327</name>
</gene>
<keyword evidence="5 6" id="KW-0472">Membrane</keyword>
<feature type="domain" description="GtrA/DPMS transmembrane" evidence="7">
    <location>
        <begin position="14"/>
        <end position="127"/>
    </location>
</feature>
<dbReference type="PANTHER" id="PTHR38459">
    <property type="entry name" value="PROPHAGE BACTOPRENOL-LINKED GLUCOSE TRANSLOCASE HOMOLOG"/>
    <property type="match status" value="1"/>
</dbReference>
<keyword evidence="3 6" id="KW-0812">Transmembrane</keyword>
<dbReference type="GO" id="GO:0005886">
    <property type="term" value="C:plasma membrane"/>
    <property type="evidence" value="ECO:0007669"/>
    <property type="project" value="TreeGrafter"/>
</dbReference>
<keyword evidence="4 6" id="KW-1133">Transmembrane helix</keyword>
<dbReference type="InterPro" id="IPR007267">
    <property type="entry name" value="GtrA_DPMS_TM"/>
</dbReference>
<evidence type="ECO:0000256" key="4">
    <source>
        <dbReference type="ARBA" id="ARBA00022989"/>
    </source>
</evidence>
<keyword evidence="9" id="KW-1185">Reference proteome</keyword>
<feature type="transmembrane region" description="Helical" evidence="6">
    <location>
        <begin position="12"/>
        <end position="35"/>
    </location>
</feature>
<dbReference type="OrthoDB" id="8562382at2"/>
<evidence type="ECO:0000256" key="5">
    <source>
        <dbReference type="ARBA" id="ARBA00023136"/>
    </source>
</evidence>
<evidence type="ECO:0000256" key="2">
    <source>
        <dbReference type="ARBA" id="ARBA00009399"/>
    </source>
</evidence>
<evidence type="ECO:0000256" key="3">
    <source>
        <dbReference type="ARBA" id="ARBA00022692"/>
    </source>
</evidence>
<dbReference type="GO" id="GO:0000271">
    <property type="term" value="P:polysaccharide biosynthetic process"/>
    <property type="evidence" value="ECO:0007669"/>
    <property type="project" value="InterPro"/>
</dbReference>
<organism evidence="8 9">
    <name type="scientific">Legionella fallonii LLAP-10</name>
    <dbReference type="NCBI Taxonomy" id="1212491"/>
    <lineage>
        <taxon>Bacteria</taxon>
        <taxon>Pseudomonadati</taxon>
        <taxon>Pseudomonadota</taxon>
        <taxon>Gammaproteobacteria</taxon>
        <taxon>Legionellales</taxon>
        <taxon>Legionellaceae</taxon>
        <taxon>Legionella</taxon>
    </lineage>
</organism>
<dbReference type="PANTHER" id="PTHR38459:SF1">
    <property type="entry name" value="PROPHAGE BACTOPRENOL-LINKED GLUCOSE TRANSLOCASE HOMOLOG"/>
    <property type="match status" value="1"/>
</dbReference>
<dbReference type="AlphaFoldDB" id="A0A098G9J7"/>
<dbReference type="Proteomes" id="UP000032430">
    <property type="component" value="Chromosome I"/>
</dbReference>
<evidence type="ECO:0000259" key="7">
    <source>
        <dbReference type="Pfam" id="PF04138"/>
    </source>
</evidence>
<comment type="similarity">
    <text evidence="2">Belongs to the GtrA family.</text>
</comment>
<proteinExistence type="inferred from homology"/>
<dbReference type="HOGENOM" id="CLU_083873_6_4_6"/>
<evidence type="ECO:0000313" key="9">
    <source>
        <dbReference type="Proteomes" id="UP000032430"/>
    </source>
</evidence>
<dbReference type="STRING" id="1212491.LFA_3327"/>
<evidence type="ECO:0000256" key="6">
    <source>
        <dbReference type="SAM" id="Phobius"/>
    </source>
</evidence>
<evidence type="ECO:0000313" key="8">
    <source>
        <dbReference type="EMBL" id="CEG58659.1"/>
    </source>
</evidence>
<comment type="subcellular location">
    <subcellularLocation>
        <location evidence="1">Membrane</location>
        <topology evidence="1">Multi-pass membrane protein</topology>
    </subcellularLocation>
</comment>
<dbReference type="Pfam" id="PF04138">
    <property type="entry name" value="GtrA_DPMS_TM"/>
    <property type="match status" value="1"/>
</dbReference>
<dbReference type="RefSeq" id="WP_045096929.1">
    <property type="nucleotide sequence ID" value="NZ_LN614827.1"/>
</dbReference>
<protein>
    <recommendedName>
        <fullName evidence="7">GtrA/DPMS transmembrane domain-containing protein</fullName>
    </recommendedName>
</protein>
<dbReference type="InterPro" id="IPR051401">
    <property type="entry name" value="GtrA_CellWall_Glycosyl"/>
</dbReference>
<sequence length="129" mass="14544">MTVIPKLTHRLIYFAIIGASAALIHILTVLGLVTYLELSPLIANIFAFLLAFNASFFGHKYLTFSDLHDQKELSLPHFFLVASSAGILNELLYFLLLEYTILNYLIALILVLGGVSIYSYLLSRFWACR</sequence>
<feature type="transmembrane region" description="Helical" evidence="6">
    <location>
        <begin position="74"/>
        <end position="95"/>
    </location>
</feature>
<feature type="transmembrane region" description="Helical" evidence="6">
    <location>
        <begin position="101"/>
        <end position="121"/>
    </location>
</feature>
<evidence type="ECO:0000256" key="1">
    <source>
        <dbReference type="ARBA" id="ARBA00004141"/>
    </source>
</evidence>
<accession>A0A098G9J7</accession>
<name>A0A098G9J7_9GAMM</name>
<reference evidence="9" key="1">
    <citation type="submission" date="2014-09" db="EMBL/GenBank/DDBJ databases">
        <authorList>
            <person name="Gomez-Valero L."/>
        </authorList>
    </citation>
    <scope>NUCLEOTIDE SEQUENCE [LARGE SCALE GENOMIC DNA]</scope>
    <source>
        <strain evidence="9">ATCC700992</strain>
    </source>
</reference>